<sequence>MVNPLSFSKTASFSLVCCSISFRTLSSTFCCSNAANLR</sequence>
<dbReference type="AlphaFoldDB" id="A0A0A9BIR6"/>
<name>A0A0A9BIR6_ARUDO</name>
<proteinExistence type="predicted"/>
<reference evidence="1" key="1">
    <citation type="submission" date="2014-09" db="EMBL/GenBank/DDBJ databases">
        <authorList>
            <person name="Magalhaes I.L.F."/>
            <person name="Oliveira U."/>
            <person name="Santos F.R."/>
            <person name="Vidigal T.H.D.A."/>
            <person name="Brescovit A.D."/>
            <person name="Santos A.J."/>
        </authorList>
    </citation>
    <scope>NUCLEOTIDE SEQUENCE</scope>
    <source>
        <tissue evidence="1">Shoot tissue taken approximately 20 cm above the soil surface</tissue>
    </source>
</reference>
<evidence type="ECO:0000313" key="1">
    <source>
        <dbReference type="EMBL" id="JAD63271.1"/>
    </source>
</evidence>
<dbReference type="EMBL" id="GBRH01234624">
    <property type="protein sequence ID" value="JAD63271.1"/>
    <property type="molecule type" value="Transcribed_RNA"/>
</dbReference>
<reference evidence="1" key="2">
    <citation type="journal article" date="2015" name="Data Brief">
        <title>Shoot transcriptome of the giant reed, Arundo donax.</title>
        <authorList>
            <person name="Barrero R.A."/>
            <person name="Guerrero F.D."/>
            <person name="Moolhuijzen P."/>
            <person name="Goolsby J.A."/>
            <person name="Tidwell J."/>
            <person name="Bellgard S.E."/>
            <person name="Bellgard M.I."/>
        </authorList>
    </citation>
    <scope>NUCLEOTIDE SEQUENCE</scope>
    <source>
        <tissue evidence="1">Shoot tissue taken approximately 20 cm above the soil surface</tissue>
    </source>
</reference>
<organism evidence="1">
    <name type="scientific">Arundo donax</name>
    <name type="common">Giant reed</name>
    <name type="synonym">Donax arundinaceus</name>
    <dbReference type="NCBI Taxonomy" id="35708"/>
    <lineage>
        <taxon>Eukaryota</taxon>
        <taxon>Viridiplantae</taxon>
        <taxon>Streptophyta</taxon>
        <taxon>Embryophyta</taxon>
        <taxon>Tracheophyta</taxon>
        <taxon>Spermatophyta</taxon>
        <taxon>Magnoliopsida</taxon>
        <taxon>Liliopsida</taxon>
        <taxon>Poales</taxon>
        <taxon>Poaceae</taxon>
        <taxon>PACMAD clade</taxon>
        <taxon>Arundinoideae</taxon>
        <taxon>Arundineae</taxon>
        <taxon>Arundo</taxon>
    </lineage>
</organism>
<protein>
    <submittedName>
        <fullName evidence="1">Uncharacterized protein</fullName>
    </submittedName>
</protein>
<accession>A0A0A9BIR6</accession>